<feature type="region of interest" description="Disordered" evidence="1">
    <location>
        <begin position="76"/>
        <end position="134"/>
    </location>
</feature>
<evidence type="ECO:0000313" key="2">
    <source>
        <dbReference type="EMBL" id="KAK3280897.1"/>
    </source>
</evidence>
<dbReference type="AlphaFoldDB" id="A0AAE0GML1"/>
<evidence type="ECO:0000313" key="3">
    <source>
        <dbReference type="Proteomes" id="UP001190700"/>
    </source>
</evidence>
<name>A0AAE0GML1_9CHLO</name>
<feature type="compositionally biased region" description="Polar residues" evidence="1">
    <location>
        <begin position="85"/>
        <end position="95"/>
    </location>
</feature>
<keyword evidence="3" id="KW-1185">Reference proteome</keyword>
<evidence type="ECO:0000256" key="1">
    <source>
        <dbReference type="SAM" id="MobiDB-lite"/>
    </source>
</evidence>
<organism evidence="2 3">
    <name type="scientific">Cymbomonas tetramitiformis</name>
    <dbReference type="NCBI Taxonomy" id="36881"/>
    <lineage>
        <taxon>Eukaryota</taxon>
        <taxon>Viridiplantae</taxon>
        <taxon>Chlorophyta</taxon>
        <taxon>Pyramimonadophyceae</taxon>
        <taxon>Pyramimonadales</taxon>
        <taxon>Pyramimonadaceae</taxon>
        <taxon>Cymbomonas</taxon>
    </lineage>
</organism>
<comment type="caution">
    <text evidence="2">The sequence shown here is derived from an EMBL/GenBank/DDBJ whole genome shotgun (WGS) entry which is preliminary data.</text>
</comment>
<accession>A0AAE0GML1</accession>
<sequence length="219" mass="22602">MSKLDKCDTVTTTRLLAQTIDFHRQLLDDHNLLNSFFESRKTIIEAFKGAASTVEEQAGDTTADTTCASGIDAAGAASTVEEQAENTTADTTCASGSDAAAPSHHTLRQGVHTTAPAVPPPRSRSKGREHGVDTTCAAGSDAAGAASTVEEQAENTTVDTTCASGIDAAGTASLDPAQDDALIEALTSLTDEDDNEDASVDRDLSANSGSMRSKLDSRP</sequence>
<reference evidence="2 3" key="1">
    <citation type="journal article" date="2015" name="Genome Biol. Evol.">
        <title>Comparative Genomics of a Bacterivorous Green Alga Reveals Evolutionary Causalities and Consequences of Phago-Mixotrophic Mode of Nutrition.</title>
        <authorList>
            <person name="Burns J.A."/>
            <person name="Paasch A."/>
            <person name="Narechania A."/>
            <person name="Kim E."/>
        </authorList>
    </citation>
    <scope>NUCLEOTIDE SEQUENCE [LARGE SCALE GENOMIC DNA]</scope>
    <source>
        <strain evidence="2 3">PLY_AMNH</strain>
    </source>
</reference>
<proteinExistence type="predicted"/>
<dbReference type="Proteomes" id="UP001190700">
    <property type="component" value="Unassembled WGS sequence"/>
</dbReference>
<protein>
    <submittedName>
        <fullName evidence="2">Uncharacterized protein</fullName>
    </submittedName>
</protein>
<feature type="region of interest" description="Disordered" evidence="1">
    <location>
        <begin position="188"/>
        <end position="219"/>
    </location>
</feature>
<dbReference type="EMBL" id="LGRX02004210">
    <property type="protein sequence ID" value="KAK3280897.1"/>
    <property type="molecule type" value="Genomic_DNA"/>
</dbReference>
<gene>
    <name evidence="2" type="ORF">CYMTET_11299</name>
</gene>